<gene>
    <name evidence="2" type="ORF">JGU71_26325</name>
</gene>
<dbReference type="CDD" id="cd06558">
    <property type="entry name" value="crotonase-like"/>
    <property type="match status" value="1"/>
</dbReference>
<organism evidence="2 3">
    <name type="scientific">Antrihabitans stalagmiti</name>
    <dbReference type="NCBI Taxonomy" id="2799499"/>
    <lineage>
        <taxon>Bacteria</taxon>
        <taxon>Bacillati</taxon>
        <taxon>Actinomycetota</taxon>
        <taxon>Actinomycetes</taxon>
        <taxon>Mycobacteriales</taxon>
        <taxon>Nocardiaceae</taxon>
        <taxon>Antrihabitans</taxon>
    </lineage>
</organism>
<dbReference type="InterPro" id="IPR001753">
    <property type="entry name" value="Enoyl-CoA_hydra/iso"/>
</dbReference>
<dbReference type="GO" id="GO:0003824">
    <property type="term" value="F:catalytic activity"/>
    <property type="evidence" value="ECO:0007669"/>
    <property type="project" value="UniProtKB-ARBA"/>
</dbReference>
<evidence type="ECO:0000313" key="2">
    <source>
        <dbReference type="EMBL" id="MBJ8342413.1"/>
    </source>
</evidence>
<dbReference type="Pfam" id="PF00378">
    <property type="entry name" value="ECH_1"/>
    <property type="match status" value="1"/>
</dbReference>
<dbReference type="Proteomes" id="UP000655868">
    <property type="component" value="Unassembled WGS sequence"/>
</dbReference>
<protein>
    <submittedName>
        <fullName evidence="2">Enoyl-CoA hydratase/isomerase family protein</fullName>
    </submittedName>
</protein>
<accession>A0A934NW75</accession>
<proteinExistence type="inferred from homology"/>
<dbReference type="SUPFAM" id="SSF52096">
    <property type="entry name" value="ClpP/crotonase"/>
    <property type="match status" value="1"/>
</dbReference>
<reference evidence="2" key="1">
    <citation type="submission" date="2020-12" db="EMBL/GenBank/DDBJ databases">
        <title>Antrihabitans popcorni sp. nov. and Antrihabitans auranticaus sp. nov., isolated from a larva cave.</title>
        <authorList>
            <person name="Lee S.D."/>
            <person name="Kim I.S."/>
        </authorList>
    </citation>
    <scope>NUCLEOTIDE SEQUENCE</scope>
    <source>
        <strain evidence="2">YC3-6</strain>
    </source>
</reference>
<evidence type="ECO:0000256" key="1">
    <source>
        <dbReference type="ARBA" id="ARBA00005254"/>
    </source>
</evidence>
<sequence>MTDPLVLCDVTGGLATLTLNRPEKLNALTPAVFEELAEHLTALAQDSAVRCLVLTGAGRSFCAGHDLSALSDTDDPGHLKRAAEIVDQLEAFPQPTIGKIRGHCMTGGLELALGCDLIVAGQSAQFADTHGKWGLAPVWGMSVRLPERVGRSKAKEISFTSRRIDGRSAADMGLADHCAADDRLDDAVEELAAQIISNSAGTNRIYKSLFAHHATTSRAEALQFERELPFGMPEDFGARIGGSK</sequence>
<comment type="caution">
    <text evidence="2">The sequence shown here is derived from an EMBL/GenBank/DDBJ whole genome shotgun (WGS) entry which is preliminary data.</text>
</comment>
<name>A0A934NW75_9NOCA</name>
<dbReference type="AlphaFoldDB" id="A0A934NW75"/>
<dbReference type="InterPro" id="IPR029045">
    <property type="entry name" value="ClpP/crotonase-like_dom_sf"/>
</dbReference>
<dbReference type="PANTHER" id="PTHR43802">
    <property type="entry name" value="ENOYL-COA HYDRATASE"/>
    <property type="match status" value="1"/>
</dbReference>
<dbReference type="PANTHER" id="PTHR43802:SF1">
    <property type="entry name" value="IP11341P-RELATED"/>
    <property type="match status" value="1"/>
</dbReference>
<keyword evidence="3" id="KW-1185">Reference proteome</keyword>
<evidence type="ECO:0000313" key="3">
    <source>
        <dbReference type="Proteomes" id="UP000655868"/>
    </source>
</evidence>
<dbReference type="EMBL" id="JAEMNV010000011">
    <property type="protein sequence ID" value="MBJ8342413.1"/>
    <property type="molecule type" value="Genomic_DNA"/>
</dbReference>
<dbReference type="Gene3D" id="3.90.226.10">
    <property type="entry name" value="2-enoyl-CoA Hydratase, Chain A, domain 1"/>
    <property type="match status" value="1"/>
</dbReference>
<dbReference type="RefSeq" id="WP_199707871.1">
    <property type="nucleotide sequence ID" value="NZ_JAEMNV010000011.1"/>
</dbReference>
<comment type="similarity">
    <text evidence="1">Belongs to the enoyl-CoA hydratase/isomerase family.</text>
</comment>